<keyword evidence="2" id="KW-1185">Reference proteome</keyword>
<dbReference type="Proteomes" id="UP000830055">
    <property type="component" value="Chromosome"/>
</dbReference>
<evidence type="ECO:0000313" key="1">
    <source>
        <dbReference type="EMBL" id="BDD88456.1"/>
    </source>
</evidence>
<sequence>MKIDIHNLIEDAHQIIDGSSIYEEIDLNVAVQSRDRTKEIYGNVEAATINANLEMVDKIKVVTIPSQEGIVLIAD</sequence>
<dbReference type="EMBL" id="AP025516">
    <property type="protein sequence ID" value="BDD88456.1"/>
    <property type="molecule type" value="Genomic_DNA"/>
</dbReference>
<name>A0ABM7WBW6_9BACT</name>
<accession>A0ABM7WBW6</accession>
<gene>
    <name evidence="1" type="ORF">DPPLL_28210</name>
</gene>
<protein>
    <submittedName>
        <fullName evidence="1">Uncharacterized protein</fullName>
    </submittedName>
</protein>
<evidence type="ECO:0000313" key="2">
    <source>
        <dbReference type="Proteomes" id="UP000830055"/>
    </source>
</evidence>
<organism evidence="1 2">
    <name type="scientific">Desulfofustis limnaeus</name>
    <dbReference type="NCBI Taxonomy" id="2740163"/>
    <lineage>
        <taxon>Bacteria</taxon>
        <taxon>Pseudomonadati</taxon>
        <taxon>Thermodesulfobacteriota</taxon>
        <taxon>Desulfobulbia</taxon>
        <taxon>Desulfobulbales</taxon>
        <taxon>Desulfocapsaceae</taxon>
        <taxon>Desulfofustis</taxon>
    </lineage>
</organism>
<proteinExistence type="predicted"/>
<reference evidence="1 2" key="1">
    <citation type="submission" date="2022-01" db="EMBL/GenBank/DDBJ databases">
        <title>Desulfofustis limnae sp. nov., a novel mesophilic sulfate-reducing bacterium isolated from marsh soil.</title>
        <authorList>
            <person name="Watanabe M."/>
            <person name="Takahashi A."/>
            <person name="Kojima H."/>
            <person name="Fukui M."/>
        </authorList>
    </citation>
    <scope>NUCLEOTIDE SEQUENCE [LARGE SCALE GENOMIC DNA]</scope>
    <source>
        <strain evidence="1 2">PPLL</strain>
    </source>
</reference>